<proteinExistence type="predicted"/>
<keyword evidence="5" id="KW-1185">Reference proteome</keyword>
<keyword evidence="2" id="KW-1133">Transmembrane helix</keyword>
<evidence type="ECO:0000313" key="4">
    <source>
        <dbReference type="EMBL" id="KDR66614.1"/>
    </source>
</evidence>
<sequence length="363" mass="40504">MPQQTPPTIPDITDTIRTNYVGFASFAVLIWDHVDTFADEVELIWKGKKGLFIYLFLFNRYFTPLGFIINLYAYLSPSWTLERCARFVRYEGVTVALAVEVVGLMMLLRINALCPDKKWIIKGLAGLLLLETVLNVWLISGAGPVLHNPDSGIHACSMVFDTPIRALASASAWVPLLYDTIIFGLTLYRTVPPLRREEASYIIKRLLEDGLLYYSVIFSVTLVLTFMIVAAPPGTKNIAAQTEQLITVAMMSRITLNLKKAGEKMNADDSPKSLLFDRKRRRRSEGYNLEAGTFIMNLPPPTFPAATLGAQVGANELVFAHPSPLPTPCSLNESFELNPYHEARSHRKPPPALLLHSSPAHFV</sequence>
<feature type="transmembrane region" description="Helical" evidence="2">
    <location>
        <begin position="87"/>
        <end position="107"/>
    </location>
</feature>
<dbReference type="Proteomes" id="UP000027222">
    <property type="component" value="Unassembled WGS sequence"/>
</dbReference>
<gene>
    <name evidence="4" type="ORF">GALMADRAFT_162007</name>
</gene>
<dbReference type="OrthoDB" id="3354157at2759"/>
<evidence type="ECO:0000256" key="2">
    <source>
        <dbReference type="SAM" id="Phobius"/>
    </source>
</evidence>
<evidence type="ECO:0000256" key="1">
    <source>
        <dbReference type="SAM" id="MobiDB-lite"/>
    </source>
</evidence>
<feature type="transmembrane region" description="Helical" evidence="2">
    <location>
        <begin position="119"/>
        <end position="139"/>
    </location>
</feature>
<dbReference type="AlphaFoldDB" id="A0A067SFV4"/>
<feature type="domain" description="DUF6533" evidence="3">
    <location>
        <begin position="20"/>
        <end position="65"/>
    </location>
</feature>
<keyword evidence="2" id="KW-0472">Membrane</keyword>
<organism evidence="4 5">
    <name type="scientific">Galerina marginata (strain CBS 339.88)</name>
    <dbReference type="NCBI Taxonomy" id="685588"/>
    <lineage>
        <taxon>Eukaryota</taxon>
        <taxon>Fungi</taxon>
        <taxon>Dikarya</taxon>
        <taxon>Basidiomycota</taxon>
        <taxon>Agaricomycotina</taxon>
        <taxon>Agaricomycetes</taxon>
        <taxon>Agaricomycetidae</taxon>
        <taxon>Agaricales</taxon>
        <taxon>Agaricineae</taxon>
        <taxon>Strophariaceae</taxon>
        <taxon>Galerina</taxon>
    </lineage>
</organism>
<evidence type="ECO:0000259" key="3">
    <source>
        <dbReference type="Pfam" id="PF20151"/>
    </source>
</evidence>
<keyword evidence="2" id="KW-0812">Transmembrane</keyword>
<reference evidence="5" key="1">
    <citation type="journal article" date="2014" name="Proc. Natl. Acad. Sci. U.S.A.">
        <title>Extensive sampling of basidiomycete genomes demonstrates inadequacy of the white-rot/brown-rot paradigm for wood decay fungi.</title>
        <authorList>
            <person name="Riley R."/>
            <person name="Salamov A.A."/>
            <person name="Brown D.W."/>
            <person name="Nagy L.G."/>
            <person name="Floudas D."/>
            <person name="Held B.W."/>
            <person name="Levasseur A."/>
            <person name="Lombard V."/>
            <person name="Morin E."/>
            <person name="Otillar R."/>
            <person name="Lindquist E.A."/>
            <person name="Sun H."/>
            <person name="LaButti K.M."/>
            <person name="Schmutz J."/>
            <person name="Jabbour D."/>
            <person name="Luo H."/>
            <person name="Baker S.E."/>
            <person name="Pisabarro A.G."/>
            <person name="Walton J.D."/>
            <person name="Blanchette R.A."/>
            <person name="Henrissat B."/>
            <person name="Martin F."/>
            <person name="Cullen D."/>
            <person name="Hibbett D.S."/>
            <person name="Grigoriev I.V."/>
        </authorList>
    </citation>
    <scope>NUCLEOTIDE SEQUENCE [LARGE SCALE GENOMIC DNA]</scope>
    <source>
        <strain evidence="5">CBS 339.88</strain>
    </source>
</reference>
<feature type="transmembrane region" description="Helical" evidence="2">
    <location>
        <begin position="211"/>
        <end position="231"/>
    </location>
</feature>
<name>A0A067SFV4_GALM3</name>
<dbReference type="EMBL" id="KL142422">
    <property type="protein sequence ID" value="KDR66614.1"/>
    <property type="molecule type" value="Genomic_DNA"/>
</dbReference>
<dbReference type="HOGENOM" id="CLU_035509_2_0_1"/>
<evidence type="ECO:0000313" key="5">
    <source>
        <dbReference type="Proteomes" id="UP000027222"/>
    </source>
</evidence>
<accession>A0A067SFV4</accession>
<feature type="transmembrane region" description="Helical" evidence="2">
    <location>
        <begin position="172"/>
        <end position="191"/>
    </location>
</feature>
<dbReference type="Pfam" id="PF20151">
    <property type="entry name" value="DUF6533"/>
    <property type="match status" value="1"/>
</dbReference>
<dbReference type="InterPro" id="IPR045340">
    <property type="entry name" value="DUF6533"/>
</dbReference>
<feature type="transmembrane region" description="Helical" evidence="2">
    <location>
        <begin position="51"/>
        <end position="75"/>
    </location>
</feature>
<feature type="compositionally biased region" description="Low complexity" evidence="1">
    <location>
        <begin position="353"/>
        <end position="363"/>
    </location>
</feature>
<protein>
    <recommendedName>
        <fullName evidence="3">DUF6533 domain-containing protein</fullName>
    </recommendedName>
</protein>
<feature type="region of interest" description="Disordered" evidence="1">
    <location>
        <begin position="341"/>
        <end position="363"/>
    </location>
</feature>